<gene>
    <name evidence="2" type="ORF">EZJ44_08320</name>
</gene>
<feature type="transmembrane region" description="Helical" evidence="1">
    <location>
        <begin position="82"/>
        <end position="102"/>
    </location>
</feature>
<dbReference type="AlphaFoldDB" id="A0A4Q9UYN5"/>
<evidence type="ECO:0000313" key="2">
    <source>
        <dbReference type="EMBL" id="TBW20779.1"/>
    </source>
</evidence>
<reference evidence="2 3" key="1">
    <citation type="submission" date="2019-02" db="EMBL/GenBank/DDBJ databases">
        <title>Arcanobacterium bovis sp. nov., isolated from the milk of a cow with mastitis.</title>
        <authorList>
            <person name="Sammra O."/>
            <person name="Foster G."/>
            <person name="Hassan A."/>
            <person name="Alssahen M."/>
            <person name="Laemmler C."/>
            <person name="Borowiak M."/>
            <person name="Malorny B."/>
            <person name="Abdulmawjood A."/>
        </authorList>
    </citation>
    <scope>NUCLEOTIDE SEQUENCE [LARGE SCALE GENOMIC DNA]</scope>
    <source>
        <strain evidence="2 3">C605018/01/1</strain>
    </source>
</reference>
<accession>A0A4Q9UYN5</accession>
<keyword evidence="1" id="KW-1133">Transmembrane helix</keyword>
<keyword evidence="3" id="KW-1185">Reference proteome</keyword>
<dbReference type="EMBL" id="SJDT01000009">
    <property type="protein sequence ID" value="TBW20779.1"/>
    <property type="molecule type" value="Genomic_DNA"/>
</dbReference>
<feature type="transmembrane region" description="Helical" evidence="1">
    <location>
        <begin position="38"/>
        <end position="61"/>
    </location>
</feature>
<keyword evidence="1" id="KW-0812">Transmembrane</keyword>
<dbReference type="Proteomes" id="UP000293036">
    <property type="component" value="Unassembled WGS sequence"/>
</dbReference>
<dbReference type="OrthoDB" id="9966400at2"/>
<comment type="caution">
    <text evidence="2">The sequence shown here is derived from an EMBL/GenBank/DDBJ whole genome shotgun (WGS) entry which is preliminary data.</text>
</comment>
<organism evidence="2 3">
    <name type="scientific">Arcanobacterium bovis</name>
    <dbReference type="NCBI Taxonomy" id="2529275"/>
    <lineage>
        <taxon>Bacteria</taxon>
        <taxon>Bacillati</taxon>
        <taxon>Actinomycetota</taxon>
        <taxon>Actinomycetes</taxon>
        <taxon>Actinomycetales</taxon>
        <taxon>Actinomycetaceae</taxon>
        <taxon>Arcanobacterium</taxon>
    </lineage>
</organism>
<feature type="transmembrane region" description="Helical" evidence="1">
    <location>
        <begin position="7"/>
        <end position="26"/>
    </location>
</feature>
<protein>
    <submittedName>
        <fullName evidence="2">Uncharacterized protein</fullName>
    </submittedName>
</protein>
<keyword evidence="1" id="KW-0472">Membrane</keyword>
<dbReference type="RefSeq" id="WP_131282429.1">
    <property type="nucleotide sequence ID" value="NZ_JBHSLR010000008.1"/>
</dbReference>
<evidence type="ECO:0000313" key="3">
    <source>
        <dbReference type="Proteomes" id="UP000293036"/>
    </source>
</evidence>
<proteinExistence type="predicted"/>
<name>A0A4Q9UYN5_9ACTO</name>
<sequence>MKRNSAFIRYVVCSALVCGLLSFLFYKTIPANGNTASAALTNLASVGGISSGLSFAGLSIFTLNGTYQKKVLDKHGKLVRNMLFYILFSIMISSVFSAIAVVWINCSWINKVLAVLVFIMLEGFYLTFRIIFTAYEWDATPESNTYF</sequence>
<evidence type="ECO:0000256" key="1">
    <source>
        <dbReference type="SAM" id="Phobius"/>
    </source>
</evidence>
<feature type="transmembrane region" description="Helical" evidence="1">
    <location>
        <begin position="108"/>
        <end position="128"/>
    </location>
</feature>